<dbReference type="InterPro" id="IPR012508">
    <property type="entry name" value="ATPase_A1-cplx_e-su"/>
</dbReference>
<dbReference type="GO" id="GO:0015986">
    <property type="term" value="P:proton motive force-driven ATP synthesis"/>
    <property type="evidence" value="ECO:0007669"/>
    <property type="project" value="InterPro"/>
</dbReference>
<gene>
    <name evidence="2" type="ORF">J5U23_02832</name>
</gene>
<reference evidence="2" key="1">
    <citation type="journal article" date="2021" name="Environ. Microbiol.">
        <title>New insights into the diversity and evolution of the archaeal mobilome from three complete genomes of Saccharolobus shibatae.</title>
        <authorList>
            <person name="Medvedeva S."/>
            <person name="Brandt D."/>
            <person name="Cvirkaite-Krupovic V."/>
            <person name="Liu Y."/>
            <person name="Severinov K."/>
            <person name="Ishino S."/>
            <person name="Ishino Y."/>
            <person name="Prangishvili D."/>
            <person name="Kalinowski J."/>
            <person name="Krupovic M."/>
        </authorList>
    </citation>
    <scope>NUCLEOTIDE SEQUENCE</scope>
    <source>
        <strain evidence="2">B12</strain>
    </source>
</reference>
<keyword evidence="1" id="KW-0175">Coiled coil</keyword>
<protein>
    <submittedName>
        <fullName evidence="2">Membrane-associated ATPase epsilon chain</fullName>
    </submittedName>
</protein>
<evidence type="ECO:0000313" key="2">
    <source>
        <dbReference type="EMBL" id="QXJ29946.1"/>
    </source>
</evidence>
<dbReference type="KEGG" id="sshi:J5U23_02832"/>
<proteinExistence type="predicted"/>
<name>A0A8F5BR46_SACSH</name>
<dbReference type="AlphaFoldDB" id="A0A8F5BR46"/>
<organism evidence="2 3">
    <name type="scientific">Saccharolobus shibatae (strain ATCC 51178 / DSM 5389 / JCM 8931 / NBRC 15437 / B12)</name>
    <name type="common">Sulfolobus shibatae</name>
    <dbReference type="NCBI Taxonomy" id="523848"/>
    <lineage>
        <taxon>Archaea</taxon>
        <taxon>Thermoproteota</taxon>
        <taxon>Thermoprotei</taxon>
        <taxon>Sulfolobales</taxon>
        <taxon>Sulfolobaceae</taxon>
        <taxon>Saccharolobus</taxon>
    </lineage>
</organism>
<evidence type="ECO:0000313" key="3">
    <source>
        <dbReference type="Proteomes" id="UP000694018"/>
    </source>
</evidence>
<dbReference type="GO" id="GO:0033178">
    <property type="term" value="C:proton-transporting two-sector ATPase complex, catalytic domain"/>
    <property type="evidence" value="ECO:0007669"/>
    <property type="project" value="InterPro"/>
</dbReference>
<dbReference type="GeneID" id="65564309"/>
<dbReference type="OrthoDB" id="41813at2157"/>
<accession>A0A8F5BR46</accession>
<evidence type="ECO:0000256" key="1">
    <source>
        <dbReference type="SAM" id="Coils"/>
    </source>
</evidence>
<dbReference type="RefSeq" id="WP_218258688.1">
    <property type="nucleotide sequence ID" value="NZ_CP077717.1"/>
</dbReference>
<dbReference type="EMBL" id="CP077717">
    <property type="protein sequence ID" value="QXJ29946.1"/>
    <property type="molecule type" value="Genomic_DNA"/>
</dbReference>
<feature type="coiled-coil region" evidence="1">
    <location>
        <begin position="15"/>
        <end position="46"/>
    </location>
</feature>
<dbReference type="GO" id="GO:0042626">
    <property type="term" value="F:ATPase-coupled transmembrane transporter activity"/>
    <property type="evidence" value="ECO:0007669"/>
    <property type="project" value="InterPro"/>
</dbReference>
<dbReference type="Pfam" id="PF08112">
    <property type="entry name" value="ATP-synt_E_2"/>
    <property type="match status" value="1"/>
</dbReference>
<dbReference type="Proteomes" id="UP000694018">
    <property type="component" value="Chromosome"/>
</dbReference>
<sequence>MDQNKYLQILRSSLEEKKSEILKNVNAEYEKLLKNRLNQLDEVKRKVLKELS</sequence>